<keyword evidence="4 6" id="KW-0238">DNA-binding</keyword>
<dbReference type="InterPro" id="IPR013324">
    <property type="entry name" value="RNA_pol_sigma_r3/r4-like"/>
</dbReference>
<evidence type="ECO:0000313" key="9">
    <source>
        <dbReference type="EMBL" id="QMT18926.1"/>
    </source>
</evidence>
<keyword evidence="3 6" id="KW-0731">Sigma factor</keyword>
<dbReference type="CDD" id="cd06171">
    <property type="entry name" value="Sigma70_r4"/>
    <property type="match status" value="1"/>
</dbReference>
<dbReference type="GO" id="GO:0016987">
    <property type="term" value="F:sigma factor activity"/>
    <property type="evidence" value="ECO:0007669"/>
    <property type="project" value="UniProtKB-KW"/>
</dbReference>
<evidence type="ECO:0000256" key="2">
    <source>
        <dbReference type="ARBA" id="ARBA00023015"/>
    </source>
</evidence>
<keyword evidence="10" id="KW-1185">Reference proteome</keyword>
<dbReference type="SUPFAM" id="SSF88946">
    <property type="entry name" value="Sigma2 domain of RNA polymerase sigma factors"/>
    <property type="match status" value="1"/>
</dbReference>
<evidence type="ECO:0000256" key="5">
    <source>
        <dbReference type="ARBA" id="ARBA00023163"/>
    </source>
</evidence>
<keyword evidence="2 6" id="KW-0805">Transcription regulation</keyword>
<dbReference type="AlphaFoldDB" id="A0A7D7MKM2"/>
<dbReference type="Proteomes" id="UP000514716">
    <property type="component" value="Chromosome"/>
</dbReference>
<dbReference type="InterPro" id="IPR014284">
    <property type="entry name" value="RNA_pol_sigma-70_dom"/>
</dbReference>
<dbReference type="RefSeq" id="WP_182093377.1">
    <property type="nucleotide sequence ID" value="NZ_CP059540.1"/>
</dbReference>
<name>A0A7D7MKM2_PLAMR</name>
<keyword evidence="5 6" id="KW-0804">Transcription</keyword>
<evidence type="ECO:0000256" key="1">
    <source>
        <dbReference type="ARBA" id="ARBA00010641"/>
    </source>
</evidence>
<dbReference type="InterPro" id="IPR039425">
    <property type="entry name" value="RNA_pol_sigma-70-like"/>
</dbReference>
<accession>A0A7D7MKM2</accession>
<organism evidence="9 10">
    <name type="scientific">Planococcus maritimus</name>
    <dbReference type="NCBI Taxonomy" id="192421"/>
    <lineage>
        <taxon>Bacteria</taxon>
        <taxon>Bacillati</taxon>
        <taxon>Bacillota</taxon>
        <taxon>Bacilli</taxon>
        <taxon>Bacillales</taxon>
        <taxon>Caryophanaceae</taxon>
        <taxon>Planococcus</taxon>
    </lineage>
</organism>
<dbReference type="KEGG" id="pdec:H1Q58_08205"/>
<dbReference type="PROSITE" id="PS01063">
    <property type="entry name" value="SIGMA70_ECF"/>
    <property type="match status" value="1"/>
</dbReference>
<evidence type="ECO:0000259" key="7">
    <source>
        <dbReference type="Pfam" id="PF04542"/>
    </source>
</evidence>
<dbReference type="GO" id="GO:0006950">
    <property type="term" value="P:response to stress"/>
    <property type="evidence" value="ECO:0007669"/>
    <property type="project" value="UniProtKB-ARBA"/>
</dbReference>
<dbReference type="Gene3D" id="1.10.1740.10">
    <property type="match status" value="1"/>
</dbReference>
<evidence type="ECO:0000313" key="10">
    <source>
        <dbReference type="Proteomes" id="UP000514716"/>
    </source>
</evidence>
<reference evidence="9 10" key="1">
    <citation type="submission" date="2020-07" db="EMBL/GenBank/DDBJ databases">
        <title>Screening of a cold-adapted Planococcus bacterium producing protease in traditional shrimp paste and protease identification by genome sequencing.</title>
        <authorList>
            <person name="Gao R."/>
            <person name="Leng W."/>
            <person name="Chu Q."/>
            <person name="Wu X."/>
            <person name="Liu H."/>
            <person name="Li X."/>
        </authorList>
    </citation>
    <scope>NUCLEOTIDE SEQUENCE [LARGE SCALE GENOMIC DNA]</scope>
    <source>
        <strain evidence="9 10">XJ11</strain>
    </source>
</reference>
<dbReference type="InterPro" id="IPR036388">
    <property type="entry name" value="WH-like_DNA-bd_sf"/>
</dbReference>
<protein>
    <recommendedName>
        <fullName evidence="6">RNA polymerase sigma factor</fullName>
    </recommendedName>
</protein>
<dbReference type="InterPro" id="IPR007627">
    <property type="entry name" value="RNA_pol_sigma70_r2"/>
</dbReference>
<dbReference type="Pfam" id="PF08281">
    <property type="entry name" value="Sigma70_r4_2"/>
    <property type="match status" value="1"/>
</dbReference>
<evidence type="ECO:0000256" key="6">
    <source>
        <dbReference type="RuleBase" id="RU000716"/>
    </source>
</evidence>
<dbReference type="InterPro" id="IPR000838">
    <property type="entry name" value="RNA_pol_sigma70_ECF_CS"/>
</dbReference>
<gene>
    <name evidence="9" type="ORF">H1Q58_08205</name>
</gene>
<dbReference type="PANTHER" id="PTHR43133">
    <property type="entry name" value="RNA POLYMERASE ECF-TYPE SIGMA FACTO"/>
    <property type="match status" value="1"/>
</dbReference>
<proteinExistence type="inferred from homology"/>
<evidence type="ECO:0000259" key="8">
    <source>
        <dbReference type="Pfam" id="PF08281"/>
    </source>
</evidence>
<evidence type="ECO:0000256" key="3">
    <source>
        <dbReference type="ARBA" id="ARBA00023082"/>
    </source>
</evidence>
<dbReference type="Gene3D" id="1.10.10.10">
    <property type="entry name" value="Winged helix-like DNA-binding domain superfamily/Winged helix DNA-binding domain"/>
    <property type="match status" value="1"/>
</dbReference>
<dbReference type="Pfam" id="PF04542">
    <property type="entry name" value="Sigma70_r2"/>
    <property type="match status" value="1"/>
</dbReference>
<dbReference type="NCBIfam" id="TIGR02937">
    <property type="entry name" value="sigma70-ECF"/>
    <property type="match status" value="1"/>
</dbReference>
<dbReference type="GO" id="GO:0006352">
    <property type="term" value="P:DNA-templated transcription initiation"/>
    <property type="evidence" value="ECO:0007669"/>
    <property type="project" value="InterPro"/>
</dbReference>
<dbReference type="PANTHER" id="PTHR43133:SF60">
    <property type="entry name" value="RNA POLYMERASE SIGMA FACTOR SIGV"/>
    <property type="match status" value="1"/>
</dbReference>
<dbReference type="EMBL" id="CP059540">
    <property type="protein sequence ID" value="QMT18926.1"/>
    <property type="molecule type" value="Genomic_DNA"/>
</dbReference>
<feature type="domain" description="RNA polymerase sigma-70 region 2" evidence="7">
    <location>
        <begin position="22"/>
        <end position="85"/>
    </location>
</feature>
<comment type="similarity">
    <text evidence="1 6">Belongs to the sigma-70 factor family. ECF subfamily.</text>
</comment>
<dbReference type="InterPro" id="IPR013325">
    <property type="entry name" value="RNA_pol_sigma_r2"/>
</dbReference>
<sequence length="183" mass="21689">MEWLEARPVSKVGKEAWLETIMEEYGENLTRLSYSYLRDWGMAEEVVQDVFVKIYKQYDTYEEMGAFKSWIYRITINRCKDVLRSSLLKRIVVQSQFFQFLESKEKTPESLLMTKGEDAELVKGVLALPVKYREVILLFYFEEMSNREIGELIGVNENTVKTRLSRGREKLRLVLERSEFDGR</sequence>
<dbReference type="SUPFAM" id="SSF88659">
    <property type="entry name" value="Sigma3 and sigma4 domains of RNA polymerase sigma factors"/>
    <property type="match status" value="1"/>
</dbReference>
<dbReference type="InterPro" id="IPR013249">
    <property type="entry name" value="RNA_pol_sigma70_r4_t2"/>
</dbReference>
<dbReference type="GO" id="GO:0003677">
    <property type="term" value="F:DNA binding"/>
    <property type="evidence" value="ECO:0007669"/>
    <property type="project" value="UniProtKB-KW"/>
</dbReference>
<evidence type="ECO:0000256" key="4">
    <source>
        <dbReference type="ARBA" id="ARBA00023125"/>
    </source>
</evidence>
<feature type="domain" description="RNA polymerase sigma factor 70 region 4 type 2" evidence="8">
    <location>
        <begin position="126"/>
        <end position="171"/>
    </location>
</feature>